<evidence type="ECO:0000259" key="3">
    <source>
        <dbReference type="Pfam" id="PF17966"/>
    </source>
</evidence>
<feature type="region of interest" description="Disordered" evidence="1">
    <location>
        <begin position="748"/>
        <end position="767"/>
    </location>
</feature>
<feature type="region of interest" description="Disordered" evidence="1">
    <location>
        <begin position="1308"/>
        <end position="1331"/>
    </location>
</feature>
<feature type="domain" description="Mub B2-like" evidence="3">
    <location>
        <begin position="501"/>
        <end position="584"/>
    </location>
</feature>
<feature type="domain" description="Mucin binding" evidence="2">
    <location>
        <begin position="1015"/>
        <end position="1088"/>
    </location>
</feature>
<feature type="domain" description="Mucin binding" evidence="2">
    <location>
        <begin position="808"/>
        <end position="881"/>
    </location>
</feature>
<reference evidence="4 5" key="1">
    <citation type="submission" date="2023-06" db="EMBL/GenBank/DDBJ databases">
        <title>A potential novel species of Streptococcus isolated from human milk sample.</title>
        <authorList>
            <person name="Nguyen H.V."/>
            <person name="Trinh A.T.V."/>
            <person name="Hoang A.T.L."/>
            <person name="Bui L.N.H."/>
            <person name="Tran Q.T.L."/>
            <person name="Trinh T."/>
        </authorList>
    </citation>
    <scope>NUCLEOTIDE SEQUENCE [LARGE SCALE GENOMIC DNA]</scope>
    <source>
        <strain evidence="4 5">VTCC 12812</strain>
    </source>
</reference>
<protein>
    <recommendedName>
        <fullName evidence="6">MucBP domain protein</fullName>
    </recommendedName>
</protein>
<keyword evidence="5" id="KW-1185">Reference proteome</keyword>
<dbReference type="InterPro" id="IPR041558">
    <property type="entry name" value="MucBP_2"/>
</dbReference>
<dbReference type="RefSeq" id="WP_285955400.1">
    <property type="nucleotide sequence ID" value="NZ_JASUZV010000001.1"/>
</dbReference>
<dbReference type="Gene3D" id="3.10.20.470">
    <property type="match status" value="3"/>
</dbReference>
<gene>
    <name evidence="4" type="ORF">QRD39_01425</name>
</gene>
<evidence type="ECO:0000259" key="2">
    <source>
        <dbReference type="Pfam" id="PF17965"/>
    </source>
</evidence>
<sequence>MRAYRENATEAAAKAKTAEEHIAHGSTDTDLVDTIDLSMLLTSNKRHPNHSAPSHLDFARARADEAFFDNHDGSATVSISSKQEIIFQGAGSKTPDPEVMENHVFTGTRDAKTGLIEWDKDSFTYPKISVPLVQGYFADQKEAGFNVVTPYVPTVTEHVTYKKLGRIIPVTEDGDYIPGALTKQYNNNNKDPRKAGETATPAVQDYMTDIKSVVPNKPGVDTPVVYRKIFKKASITYIDETTGAYLVSDQLTGELGEAIEYGTATRIQTFKDMGYGLIQDDFPKDAIFDDKDIDDQEWFVLLQHDVAKVGPDHDQVPDTPINPNNPNGPKWPSKYAYEKEVSFTVFYRSTDGNANLPEADVQKAYWVRTLTFDKVSGELVDETEWSPNKTKYYDIYAPVVLGYFADKVDVEGRDVTEDNMEETVTYMPLGKIIPIDANGRLIPNVPTPTFNNDANNPTKVSETLVPHIPGYRPVQESVLPENLTDDILIEYAPILEDVTQPTLQTVFFKGAGAATPSVNIQSEFSFTGKYNQAEDTYTWDQDSHTFAKVTVPVIEGYYADKAVAGMQVVTPDKPEATDNVTYKELGRIIPVDTFGNPIADAEPVPFANDPKDATQVIETLAPELAGYQAESALVLPIDLSLDQTLVYEPILEDITQDTKQTVTFQGAGYKDPVINIQDSFSFHGKFNQVEETSTWDQDSFTYDVVEVPVVEGFFADKRQAGGLEVRPDLPEVEDTVTYTELGKIIPVDENGTPIENASTPSYNNDPEDPTMAMETVVPDVFGYISEKAFITPEHPGQDTTVVYAKDEQRALILYMNEMDKSELSRDEVIGSSGEKIDYSTDEQIANLLKRGYELVNDGFAEAFDHTYNGDSDFDQVFEVVLRERLVLVDPDMPAPVAGEVVDANDVNSPVWPNSVESLENHADVTRTIQYVFEEGGLASDDYVEVLNFKRLANVNLVTGAINYEAWSSMQTGFSAVPSPEVVGFTPDRMEIAGMTDVAVETPELLEVVTYLKDAQKATVTYVDGTTRKKLEVVDLLGKSGEVIDYSTIERIKYYSDRGYTLLADGFTNGVIFDGDSHVDQNFMVTLRHGTVQVGPDNIQEAGKPINPADPDGAKWPERENYIKDVTFTVLYESSDGQADLPANNIQTAQWTRSLTIDKVTGEELGSSYWTSNKGQFETVVTPEVEGYSADKDKVEGKTVGQRNLEETVVYIPLTGDINGKPKEDKADDIVVEDVQDLEVLDQVEEASESHDGPTTYGPGDDFEAPVANQAEGTGSKHKMPINLSNEDEVGKGKIEETINIAGFTVSVTGLGLGRNGRKKKNKKDHKDQKEK</sequence>
<feature type="domain" description="Mucin binding" evidence="2">
    <location>
        <begin position="231"/>
        <end position="304"/>
    </location>
</feature>
<dbReference type="Pfam" id="PF17965">
    <property type="entry name" value="MucBP_2"/>
    <property type="match status" value="3"/>
</dbReference>
<dbReference type="Gene3D" id="2.60.40.4300">
    <property type="match status" value="6"/>
</dbReference>
<organism evidence="4 5">
    <name type="scientific">Streptococcus raffinosi</name>
    <dbReference type="NCBI Taxonomy" id="3053355"/>
    <lineage>
        <taxon>Bacteria</taxon>
        <taxon>Bacillati</taxon>
        <taxon>Bacillota</taxon>
        <taxon>Bacilli</taxon>
        <taxon>Lactobacillales</taxon>
        <taxon>Streptococcaceae</taxon>
        <taxon>Streptococcus</taxon>
    </lineage>
</organism>
<dbReference type="Proteomes" id="UP001529255">
    <property type="component" value="Unassembled WGS sequence"/>
</dbReference>
<feature type="domain" description="Mub B2-like" evidence="3">
    <location>
        <begin position="82"/>
        <end position="164"/>
    </location>
</feature>
<feature type="compositionally biased region" description="Polar residues" evidence="1">
    <location>
        <begin position="753"/>
        <end position="764"/>
    </location>
</feature>
<feature type="domain" description="Mub B2-like" evidence="3">
    <location>
        <begin position="920"/>
        <end position="1013"/>
    </location>
</feature>
<comment type="caution">
    <text evidence="4">The sequence shown here is derived from an EMBL/GenBank/DDBJ whole genome shotgun (WGS) entry which is preliminary data.</text>
</comment>
<feature type="domain" description="Mub B2-like" evidence="3">
    <location>
        <begin position="337"/>
        <end position="428"/>
    </location>
</feature>
<evidence type="ECO:0000256" key="1">
    <source>
        <dbReference type="SAM" id="MobiDB-lite"/>
    </source>
</evidence>
<accession>A0ABT7LQ45</accession>
<feature type="region of interest" description="Disordered" evidence="1">
    <location>
        <begin position="1243"/>
        <end position="1284"/>
    </location>
</feature>
<proteinExistence type="predicted"/>
<dbReference type="Pfam" id="PF17966">
    <property type="entry name" value="Muc_B2"/>
    <property type="match status" value="6"/>
</dbReference>
<name>A0ABT7LQ45_9STRE</name>
<evidence type="ECO:0000313" key="5">
    <source>
        <dbReference type="Proteomes" id="UP001529255"/>
    </source>
</evidence>
<dbReference type="EMBL" id="JASUZV010000001">
    <property type="protein sequence ID" value="MDL5042769.1"/>
    <property type="molecule type" value="Genomic_DNA"/>
</dbReference>
<evidence type="ECO:0008006" key="6">
    <source>
        <dbReference type="Google" id="ProtNLM"/>
    </source>
</evidence>
<dbReference type="InterPro" id="IPR041495">
    <property type="entry name" value="Mub_B2"/>
</dbReference>
<evidence type="ECO:0000313" key="4">
    <source>
        <dbReference type="EMBL" id="MDL5042769.1"/>
    </source>
</evidence>
<feature type="domain" description="Mub B2-like" evidence="3">
    <location>
        <begin position="1119"/>
        <end position="1211"/>
    </location>
</feature>
<feature type="domain" description="Mub B2-like" evidence="3">
    <location>
        <begin position="654"/>
        <end position="740"/>
    </location>
</feature>